<dbReference type="AlphaFoldDB" id="A0A0R1UTC6"/>
<dbReference type="SUPFAM" id="SSF89360">
    <property type="entry name" value="HesB-like domain"/>
    <property type="match status" value="1"/>
</dbReference>
<dbReference type="Pfam" id="PF01521">
    <property type="entry name" value="Fe-S_biosyn"/>
    <property type="match status" value="1"/>
</dbReference>
<dbReference type="InterPro" id="IPR035903">
    <property type="entry name" value="HesB-like_dom_sf"/>
</dbReference>
<accession>A0A0R1UTC6</accession>
<dbReference type="EMBL" id="AZFS01000056">
    <property type="protein sequence ID" value="KRL94648.1"/>
    <property type="molecule type" value="Genomic_DNA"/>
</dbReference>
<evidence type="ECO:0000313" key="2">
    <source>
        <dbReference type="EMBL" id="KRL94648.1"/>
    </source>
</evidence>
<dbReference type="PATRIC" id="fig|1423753.3.peg.381"/>
<protein>
    <recommendedName>
        <fullName evidence="1">Core domain-containing protein</fullName>
    </recommendedName>
</protein>
<keyword evidence="3" id="KW-1185">Reference proteome</keyword>
<dbReference type="RefSeq" id="WP_235806864.1">
    <property type="nucleotide sequence ID" value="NZ_AZFS01000056.1"/>
</dbReference>
<dbReference type="STRING" id="1423753.FD28_GL000369"/>
<comment type="caution">
    <text evidence="2">The sequence shown here is derived from an EMBL/GenBank/DDBJ whole genome shotgun (WGS) entry which is preliminary data.</text>
</comment>
<evidence type="ECO:0000259" key="1">
    <source>
        <dbReference type="Pfam" id="PF01521"/>
    </source>
</evidence>
<dbReference type="Proteomes" id="UP000051580">
    <property type="component" value="Unassembled WGS sequence"/>
</dbReference>
<proteinExistence type="predicted"/>
<evidence type="ECO:0000313" key="3">
    <source>
        <dbReference type="Proteomes" id="UP000051580"/>
    </source>
</evidence>
<sequence length="135" mass="14521">MMEITIKEAAKAYLDAHVQPGSVLLLTTDDGSNRYSTVGGTCAIGDKFQFVALTDADPDYPISVTNNAGLTIKTNADTELYLSNGLILDRVFNQLALRDDSGVLDSAVGLITYTAAEKSKLDLKKEMQTLGTRIC</sequence>
<dbReference type="InterPro" id="IPR000361">
    <property type="entry name" value="ATAP_core_dom"/>
</dbReference>
<dbReference type="Gene3D" id="2.60.300.12">
    <property type="entry name" value="HesB-like domain"/>
    <property type="match status" value="1"/>
</dbReference>
<reference evidence="2 3" key="1">
    <citation type="journal article" date="2015" name="Genome Announc.">
        <title>Expanding the biotechnology potential of lactobacilli through comparative genomics of 213 strains and associated genera.</title>
        <authorList>
            <person name="Sun Z."/>
            <person name="Harris H.M."/>
            <person name="McCann A."/>
            <person name="Guo C."/>
            <person name="Argimon S."/>
            <person name="Zhang W."/>
            <person name="Yang X."/>
            <person name="Jeffery I.B."/>
            <person name="Cooney J.C."/>
            <person name="Kagawa T.F."/>
            <person name="Liu W."/>
            <person name="Song Y."/>
            <person name="Salvetti E."/>
            <person name="Wrobel A."/>
            <person name="Rasinkangas P."/>
            <person name="Parkhill J."/>
            <person name="Rea M.C."/>
            <person name="O'Sullivan O."/>
            <person name="Ritari J."/>
            <person name="Douillard F.P."/>
            <person name="Paul Ross R."/>
            <person name="Yang R."/>
            <person name="Briner A.E."/>
            <person name="Felis G.E."/>
            <person name="de Vos W.M."/>
            <person name="Barrangou R."/>
            <person name="Klaenhammer T.R."/>
            <person name="Caufield P.W."/>
            <person name="Cui Y."/>
            <person name="Zhang H."/>
            <person name="O'Toole P.W."/>
        </authorList>
    </citation>
    <scope>NUCLEOTIDE SEQUENCE [LARGE SCALE GENOMIC DNA]</scope>
    <source>
        <strain evidence="2 3">DSM 16381</strain>
    </source>
</reference>
<organism evidence="2 3">
    <name type="scientific">Levilactobacillus hammesii DSM 16381</name>
    <dbReference type="NCBI Taxonomy" id="1423753"/>
    <lineage>
        <taxon>Bacteria</taxon>
        <taxon>Bacillati</taxon>
        <taxon>Bacillota</taxon>
        <taxon>Bacilli</taxon>
        <taxon>Lactobacillales</taxon>
        <taxon>Lactobacillaceae</taxon>
        <taxon>Levilactobacillus</taxon>
    </lineage>
</organism>
<name>A0A0R1UTC6_9LACO</name>
<gene>
    <name evidence="2" type="ORF">FD28_GL000369</name>
</gene>
<feature type="domain" description="Core" evidence="1">
    <location>
        <begin position="2"/>
        <end position="111"/>
    </location>
</feature>